<dbReference type="EMBL" id="UGTS01000006">
    <property type="protein sequence ID" value="SUC39926.1"/>
    <property type="molecule type" value="Genomic_DNA"/>
</dbReference>
<name>A0A2X2C426_PROMI</name>
<dbReference type="GO" id="GO:0008137">
    <property type="term" value="F:NADH dehydrogenase (ubiquinone) activity"/>
    <property type="evidence" value="ECO:0007669"/>
    <property type="project" value="InterPro"/>
</dbReference>
<dbReference type="Proteomes" id="UP000254191">
    <property type="component" value="Unassembled WGS sequence"/>
</dbReference>
<feature type="transmembrane region" description="Helical" evidence="1">
    <location>
        <begin position="61"/>
        <end position="82"/>
    </location>
</feature>
<organism evidence="2 4">
    <name type="scientific">Proteus mirabilis</name>
    <dbReference type="NCBI Taxonomy" id="584"/>
    <lineage>
        <taxon>Bacteria</taxon>
        <taxon>Pseudomonadati</taxon>
        <taxon>Pseudomonadota</taxon>
        <taxon>Gammaproteobacteria</taxon>
        <taxon>Enterobacterales</taxon>
        <taxon>Morganellaceae</taxon>
        <taxon>Proteus</taxon>
    </lineage>
</organism>
<evidence type="ECO:0000313" key="4">
    <source>
        <dbReference type="Proteomes" id="UP000251485"/>
    </source>
</evidence>
<dbReference type="EC" id="1.6.5.11" evidence="2"/>
<reference evidence="4 5" key="1">
    <citation type="submission" date="2018-06" db="EMBL/GenBank/DDBJ databases">
        <authorList>
            <consortium name="Pathogen Informatics"/>
            <person name="Doyle S."/>
        </authorList>
    </citation>
    <scope>NUCLEOTIDE SEQUENCE [LARGE SCALE GENOMIC DNA]</scope>
    <source>
        <strain evidence="2 4">NCTC10975</strain>
        <strain evidence="3 5">NCTC11938</strain>
    </source>
</reference>
<proteinExistence type="predicted"/>
<keyword evidence="1" id="KW-0812">Transmembrane</keyword>
<evidence type="ECO:0000313" key="3">
    <source>
        <dbReference type="EMBL" id="SUC39926.1"/>
    </source>
</evidence>
<sequence>MPGTGNFVGEFMILFGTYGHFKLITIISVFGLVFASVYALWMMQQAYYGSPKTAERTYKGLNLREFLILFILVVLLVILGFFPQPVLDTSISAMENLQTWYSASLSTVRL</sequence>
<protein>
    <submittedName>
        <fullName evidence="2">NADH-quinone oxidoreductase chain M</fullName>
        <ecNumber evidence="2">1.6.5.11</ecNumber>
    </submittedName>
</protein>
<dbReference type="GO" id="GO:0003954">
    <property type="term" value="F:NADH dehydrogenase activity"/>
    <property type="evidence" value="ECO:0007669"/>
    <property type="project" value="TreeGrafter"/>
</dbReference>
<dbReference type="AlphaFoldDB" id="A0A2X2C426"/>
<gene>
    <name evidence="2" type="primary">nuoM_2</name>
    <name evidence="3" type="synonym">nuoM_4</name>
    <name evidence="2" type="ORF">NCTC10975_01250</name>
    <name evidence="3" type="ORF">NCTC11938_04204</name>
</gene>
<dbReference type="PANTHER" id="PTHR43507:SF1">
    <property type="entry name" value="NADH-UBIQUINONE OXIDOREDUCTASE CHAIN 4"/>
    <property type="match status" value="1"/>
</dbReference>
<dbReference type="GO" id="GO:0015990">
    <property type="term" value="P:electron transport coupled proton transport"/>
    <property type="evidence" value="ECO:0007669"/>
    <property type="project" value="TreeGrafter"/>
</dbReference>
<dbReference type="PANTHER" id="PTHR43507">
    <property type="entry name" value="NADH-UBIQUINONE OXIDOREDUCTASE CHAIN 4"/>
    <property type="match status" value="1"/>
</dbReference>
<keyword evidence="2" id="KW-0560">Oxidoreductase</keyword>
<dbReference type="EMBL" id="UAUE01000007">
    <property type="protein sequence ID" value="SPY94895.1"/>
    <property type="molecule type" value="Genomic_DNA"/>
</dbReference>
<dbReference type="GO" id="GO:0048039">
    <property type="term" value="F:ubiquinone binding"/>
    <property type="evidence" value="ECO:0007669"/>
    <property type="project" value="TreeGrafter"/>
</dbReference>
<dbReference type="Proteomes" id="UP000251485">
    <property type="component" value="Unassembled WGS sequence"/>
</dbReference>
<accession>A0A2X2C426</accession>
<keyword evidence="1" id="KW-1133">Transmembrane helix</keyword>
<evidence type="ECO:0000313" key="2">
    <source>
        <dbReference type="EMBL" id="SPY94895.1"/>
    </source>
</evidence>
<evidence type="ECO:0000256" key="1">
    <source>
        <dbReference type="SAM" id="Phobius"/>
    </source>
</evidence>
<feature type="transmembrane region" description="Helical" evidence="1">
    <location>
        <begin position="20"/>
        <end position="41"/>
    </location>
</feature>
<keyword evidence="1" id="KW-0472">Membrane</keyword>
<dbReference type="InterPro" id="IPR003918">
    <property type="entry name" value="NADH_UbQ_OxRdtase"/>
</dbReference>
<dbReference type="GO" id="GO:0042773">
    <property type="term" value="P:ATP synthesis coupled electron transport"/>
    <property type="evidence" value="ECO:0007669"/>
    <property type="project" value="InterPro"/>
</dbReference>
<evidence type="ECO:0000313" key="5">
    <source>
        <dbReference type="Proteomes" id="UP000254191"/>
    </source>
</evidence>